<dbReference type="RefSeq" id="WP_147712998.1">
    <property type="nucleotide sequence ID" value="NZ_VKAD01000001.1"/>
</dbReference>
<reference evidence="1 2" key="1">
    <citation type="submission" date="2019-07" db="EMBL/GenBank/DDBJ databases">
        <title>Reinekea sp. strain SSH23 genome sequencing and assembly.</title>
        <authorList>
            <person name="Kim I."/>
        </authorList>
    </citation>
    <scope>NUCLEOTIDE SEQUENCE [LARGE SCALE GENOMIC DNA]</scope>
    <source>
        <strain evidence="1 2">SSH23</strain>
    </source>
</reference>
<dbReference type="AlphaFoldDB" id="A0A5C8Z8K5"/>
<dbReference type="EMBL" id="VKAD01000001">
    <property type="protein sequence ID" value="TXR53598.1"/>
    <property type="molecule type" value="Genomic_DNA"/>
</dbReference>
<keyword evidence="2" id="KW-1185">Reference proteome</keyword>
<dbReference type="Proteomes" id="UP000321764">
    <property type="component" value="Unassembled WGS sequence"/>
</dbReference>
<accession>A0A5C8Z8K5</accession>
<dbReference type="SUPFAM" id="SSF53098">
    <property type="entry name" value="Ribonuclease H-like"/>
    <property type="match status" value="1"/>
</dbReference>
<organism evidence="1 2">
    <name type="scientific">Reinekea thalattae</name>
    <dbReference type="NCBI Taxonomy" id="2593301"/>
    <lineage>
        <taxon>Bacteria</taxon>
        <taxon>Pseudomonadati</taxon>
        <taxon>Pseudomonadota</taxon>
        <taxon>Gammaproteobacteria</taxon>
        <taxon>Oceanospirillales</taxon>
        <taxon>Saccharospirillaceae</taxon>
        <taxon>Reinekea</taxon>
    </lineage>
</organism>
<sequence length="168" mass="19403">MNQTHIPAILDIEASGFGKGSYPIEIGVATESGETFSWLVKPEDDWVHWNEEAAELHKISRQELFEKGLSCREIAQLLNEKFEGQTIYSDGWGVDSGWLALLFYTAGQSMYFKLDTLPKVMTQFQLEHWDLTKELLREKYGWQHHRAGIDAHLLQLTYQRTAIEEQLS</sequence>
<dbReference type="InterPro" id="IPR012337">
    <property type="entry name" value="RNaseH-like_sf"/>
</dbReference>
<gene>
    <name evidence="1" type="ORF">FME95_03270</name>
</gene>
<dbReference type="InterPro" id="IPR036397">
    <property type="entry name" value="RNaseH_sf"/>
</dbReference>
<evidence type="ECO:0000313" key="1">
    <source>
        <dbReference type="EMBL" id="TXR53598.1"/>
    </source>
</evidence>
<comment type="caution">
    <text evidence="1">The sequence shown here is derived from an EMBL/GenBank/DDBJ whole genome shotgun (WGS) entry which is preliminary data.</text>
</comment>
<dbReference type="Gene3D" id="3.30.420.10">
    <property type="entry name" value="Ribonuclease H-like superfamily/Ribonuclease H"/>
    <property type="match status" value="1"/>
</dbReference>
<dbReference type="GO" id="GO:0003676">
    <property type="term" value="F:nucleic acid binding"/>
    <property type="evidence" value="ECO:0007669"/>
    <property type="project" value="InterPro"/>
</dbReference>
<proteinExistence type="predicted"/>
<name>A0A5C8Z8K5_9GAMM</name>
<protein>
    <recommendedName>
        <fullName evidence="3">Exonuclease domain-containing protein</fullName>
    </recommendedName>
</protein>
<dbReference type="OrthoDB" id="5705783at2"/>
<evidence type="ECO:0008006" key="3">
    <source>
        <dbReference type="Google" id="ProtNLM"/>
    </source>
</evidence>
<evidence type="ECO:0000313" key="2">
    <source>
        <dbReference type="Proteomes" id="UP000321764"/>
    </source>
</evidence>